<evidence type="ECO:0000313" key="2">
    <source>
        <dbReference type="EMBL" id="KAK8872089.1"/>
    </source>
</evidence>
<protein>
    <submittedName>
        <fullName evidence="2">Uncharacterized protein</fullName>
    </submittedName>
</protein>
<keyword evidence="1" id="KW-0175">Coiled coil</keyword>
<name>A0ABR2J2I4_9EUKA</name>
<reference evidence="2 3" key="1">
    <citation type="submission" date="2024-04" db="EMBL/GenBank/DDBJ databases">
        <title>Tritrichomonas musculus Genome.</title>
        <authorList>
            <person name="Alves-Ferreira E."/>
            <person name="Grigg M."/>
            <person name="Lorenzi H."/>
            <person name="Galac M."/>
        </authorList>
    </citation>
    <scope>NUCLEOTIDE SEQUENCE [LARGE SCALE GENOMIC DNA]</scope>
    <source>
        <strain evidence="2 3">EAF2021</strain>
    </source>
</reference>
<accession>A0ABR2J2I4</accession>
<organism evidence="2 3">
    <name type="scientific">Tritrichomonas musculus</name>
    <dbReference type="NCBI Taxonomy" id="1915356"/>
    <lineage>
        <taxon>Eukaryota</taxon>
        <taxon>Metamonada</taxon>
        <taxon>Parabasalia</taxon>
        <taxon>Tritrichomonadida</taxon>
        <taxon>Tritrichomonadidae</taxon>
        <taxon>Tritrichomonas</taxon>
    </lineage>
</organism>
<comment type="caution">
    <text evidence="2">The sequence shown here is derived from an EMBL/GenBank/DDBJ whole genome shotgun (WGS) entry which is preliminary data.</text>
</comment>
<evidence type="ECO:0000256" key="1">
    <source>
        <dbReference type="SAM" id="Coils"/>
    </source>
</evidence>
<gene>
    <name evidence="2" type="ORF">M9Y10_007847</name>
</gene>
<sequence>MNIPNYHLQLYSNNCIFPIPYEFKAFVRVSNNIKKSFFFNGGKYFVRSKVRNEILQSFLDYWVQEKEFKVNVDNIWEYSLLSNEFDLFKDIVSKSEYKNILHLSCLIYITKEKSFDHTIDMLTAELYIAQHLDYYLENYQNEMHNIPLNSLYNIFFHKERKMTNHANAYSFITGYSNSERTNETINHSNIGFFILLQSIDCMKLSQEAALDAHTKVSDHCGFLPQNSELFLKDQAEMCKKKELENKIIKEKLLKLISSIEGRPIEEMENEEFKDDKITSLCIEATKCRTIKDIINKHIPNTHEDIKEIESALILINEQLIKMKELNHNLNDELLHKKEEIEKIKICLEKMKLSNDICCKELDDTKKINKKLSKELGDENETNENLNKELKKVKEIVENMR</sequence>
<keyword evidence="3" id="KW-1185">Reference proteome</keyword>
<evidence type="ECO:0000313" key="3">
    <source>
        <dbReference type="Proteomes" id="UP001470230"/>
    </source>
</evidence>
<feature type="coiled-coil region" evidence="1">
    <location>
        <begin position="368"/>
        <end position="395"/>
    </location>
</feature>
<proteinExistence type="predicted"/>
<dbReference type="EMBL" id="JAPFFF010000013">
    <property type="protein sequence ID" value="KAK8872089.1"/>
    <property type="molecule type" value="Genomic_DNA"/>
</dbReference>
<dbReference type="Proteomes" id="UP001470230">
    <property type="component" value="Unassembled WGS sequence"/>
</dbReference>